<dbReference type="GO" id="GO:0006152">
    <property type="term" value="P:purine nucleoside catabolic process"/>
    <property type="evidence" value="ECO:0007669"/>
    <property type="project" value="TreeGrafter"/>
</dbReference>
<dbReference type="InterPro" id="IPR023186">
    <property type="entry name" value="IUNH"/>
</dbReference>
<dbReference type="PANTHER" id="PTHR12304:SF15">
    <property type="entry name" value="NON-SPECIFIC RIBONUCLEOSIDE HYDROLASE RIHC"/>
    <property type="match status" value="1"/>
</dbReference>
<feature type="domain" description="Inosine/uridine-preferring nucleoside hydrolase" evidence="3">
    <location>
        <begin position="6"/>
        <end position="295"/>
    </location>
</feature>
<gene>
    <name evidence="4" type="primary">rihC</name>
    <name evidence="4" type="ORF">EEI45_00425</name>
</gene>
<dbReference type="GO" id="GO:0045437">
    <property type="term" value="F:uridine nucleosidase activity"/>
    <property type="evidence" value="ECO:0007669"/>
    <property type="project" value="UniProtKB-ARBA"/>
</dbReference>
<protein>
    <submittedName>
        <fullName evidence="4">Ribonucleoside hydrolase RihC</fullName>
    </submittedName>
</protein>
<dbReference type="CDD" id="cd02651">
    <property type="entry name" value="nuc_hydro_IU_UC_XIUA"/>
    <property type="match status" value="1"/>
</dbReference>
<proteinExistence type="predicted"/>
<keyword evidence="2" id="KW-0326">Glycosidase</keyword>
<dbReference type="Pfam" id="PF01156">
    <property type="entry name" value="IU_nuc_hydro"/>
    <property type="match status" value="1"/>
</dbReference>
<dbReference type="AlphaFoldDB" id="A0A3S8RKX9"/>
<organism evidence="4 5">
    <name type="scientific">Erysipelothrix piscisicarius</name>
    <dbReference type="NCBI Taxonomy" id="2485784"/>
    <lineage>
        <taxon>Bacteria</taxon>
        <taxon>Bacillati</taxon>
        <taxon>Bacillota</taxon>
        <taxon>Erysipelotrichia</taxon>
        <taxon>Erysipelotrichales</taxon>
        <taxon>Erysipelotrichaceae</taxon>
        <taxon>Erysipelothrix</taxon>
    </lineage>
</organism>
<dbReference type="KEGG" id="eri:EEI45_00425"/>
<dbReference type="SUPFAM" id="SSF53590">
    <property type="entry name" value="Nucleoside hydrolase"/>
    <property type="match status" value="1"/>
</dbReference>
<accession>A0A3S8RKX9</accession>
<dbReference type="Proteomes" id="UP000278804">
    <property type="component" value="Chromosome"/>
</dbReference>
<dbReference type="GO" id="GO:0005829">
    <property type="term" value="C:cytosol"/>
    <property type="evidence" value="ECO:0007669"/>
    <property type="project" value="TreeGrafter"/>
</dbReference>
<dbReference type="GO" id="GO:0008477">
    <property type="term" value="F:purine nucleosidase activity"/>
    <property type="evidence" value="ECO:0007669"/>
    <property type="project" value="TreeGrafter"/>
</dbReference>
<dbReference type="InterPro" id="IPR036452">
    <property type="entry name" value="Ribo_hydro-like"/>
</dbReference>
<keyword evidence="1 4" id="KW-0378">Hydrolase</keyword>
<name>A0A3S8RKX9_9FIRM</name>
<dbReference type="NCBIfam" id="NF008036">
    <property type="entry name" value="PRK10768.1"/>
    <property type="match status" value="1"/>
</dbReference>
<dbReference type="PANTHER" id="PTHR12304">
    <property type="entry name" value="INOSINE-URIDINE PREFERRING NUCLEOSIDE HYDROLASE"/>
    <property type="match status" value="1"/>
</dbReference>
<dbReference type="PROSITE" id="PS01247">
    <property type="entry name" value="IUNH"/>
    <property type="match status" value="1"/>
</dbReference>
<dbReference type="InterPro" id="IPR001910">
    <property type="entry name" value="Inosine/uridine_hydrolase_dom"/>
</dbReference>
<dbReference type="RefSeq" id="WP_125163703.1">
    <property type="nucleotide sequence ID" value="NZ_CP034234.1"/>
</dbReference>
<dbReference type="EMBL" id="CP034234">
    <property type="protein sequence ID" value="AZK43479.1"/>
    <property type="molecule type" value="Genomic_DNA"/>
</dbReference>
<dbReference type="Gene3D" id="3.90.245.10">
    <property type="entry name" value="Ribonucleoside hydrolase-like"/>
    <property type="match status" value="1"/>
</dbReference>
<reference evidence="4 5" key="1">
    <citation type="journal article" date="2020" name="Int. J. Syst. Evol. Microbiol.">
        <title>Description of Erysipelothrix piscisicarius sp. nov., an emergent fish pathogen, and assessment of virulence using a tiger barb (Puntigrus tetrazona) infection model.</title>
        <authorList>
            <person name="Pomaranski E.K."/>
            <person name="Griffin M.J."/>
            <person name="Camus A.C."/>
            <person name="Armwood A.R."/>
            <person name="Shelley J."/>
            <person name="Waldbieser G.C."/>
            <person name="LaFrentz B.R."/>
            <person name="Garcia J.C."/>
            <person name="Yanong R."/>
            <person name="Soto E."/>
        </authorList>
    </citation>
    <scope>NUCLEOTIDE SEQUENCE [LARGE SCALE GENOMIC DNA]</scope>
    <source>
        <strain evidence="4 5">15TAL0474</strain>
    </source>
</reference>
<evidence type="ECO:0000256" key="1">
    <source>
        <dbReference type="ARBA" id="ARBA00022801"/>
    </source>
</evidence>
<evidence type="ECO:0000256" key="2">
    <source>
        <dbReference type="ARBA" id="ARBA00023295"/>
    </source>
</evidence>
<evidence type="ECO:0000313" key="5">
    <source>
        <dbReference type="Proteomes" id="UP000278804"/>
    </source>
</evidence>
<dbReference type="InterPro" id="IPR015910">
    <property type="entry name" value="I/U_nuclsd_hydro_CS"/>
</dbReference>
<evidence type="ECO:0000313" key="4">
    <source>
        <dbReference type="EMBL" id="AZK43479.1"/>
    </source>
</evidence>
<keyword evidence="5" id="KW-1185">Reference proteome</keyword>
<evidence type="ECO:0000259" key="3">
    <source>
        <dbReference type="Pfam" id="PF01156"/>
    </source>
</evidence>
<sequence>MSKRKIIIDTDPGIDDAVALAIALFSEELDVQLITTVAGNVSIEKVTKNTLKLLPFYGKKIPVAMGASRPLLREPIDASGVHGKTGMDGYDFPEEDRSLLLEKNAVEAMYEVIMNSAEKITLVPIGPLTNIALLIREYPEVIERIDEVVLMGGSVGRGNAGVYSEFNIKVDPEAAKIVFESGLNIVMAGLDVGLKALVYPEDSALIKDMNPVGNMFYHLFKTYRGGSFKVGLKMYDSCAIAYLLKPEMFEVVETFVGIETQGEYTSGATVVDLKGYCGQPANAKVTTDIDADLFKTWFLESIQKCQTKN</sequence>